<evidence type="ECO:0000256" key="6">
    <source>
        <dbReference type="ARBA" id="ARBA00022741"/>
    </source>
</evidence>
<dbReference type="GO" id="GO:0005524">
    <property type="term" value="F:ATP binding"/>
    <property type="evidence" value="ECO:0007669"/>
    <property type="project" value="UniProtKB-KW"/>
</dbReference>
<proteinExistence type="predicted"/>
<protein>
    <submittedName>
        <fullName evidence="15">Two-component system sensor histidine kinase YesM</fullName>
    </submittedName>
</protein>
<keyword evidence="4" id="KW-0808">Transferase</keyword>
<evidence type="ECO:0000256" key="10">
    <source>
        <dbReference type="ARBA" id="ARBA00023012"/>
    </source>
</evidence>
<evidence type="ECO:0000256" key="7">
    <source>
        <dbReference type="ARBA" id="ARBA00022777"/>
    </source>
</evidence>
<dbReference type="Pfam" id="PF00672">
    <property type="entry name" value="HAMP"/>
    <property type="match status" value="1"/>
</dbReference>
<evidence type="ECO:0000256" key="9">
    <source>
        <dbReference type="ARBA" id="ARBA00022989"/>
    </source>
</evidence>
<evidence type="ECO:0000256" key="1">
    <source>
        <dbReference type="ARBA" id="ARBA00004651"/>
    </source>
</evidence>
<keyword evidence="10" id="KW-0902">Two-component regulatory system</keyword>
<evidence type="ECO:0000259" key="14">
    <source>
        <dbReference type="PROSITE" id="PS50885"/>
    </source>
</evidence>
<dbReference type="InterPro" id="IPR036890">
    <property type="entry name" value="HATPase_C_sf"/>
</dbReference>
<evidence type="ECO:0000313" key="15">
    <source>
        <dbReference type="EMBL" id="RED55424.1"/>
    </source>
</evidence>
<evidence type="ECO:0000256" key="4">
    <source>
        <dbReference type="ARBA" id="ARBA00022679"/>
    </source>
</evidence>
<dbReference type="RefSeq" id="WP_116065218.1">
    <property type="nucleotide sequence ID" value="NZ_QRDZ01000043.1"/>
</dbReference>
<reference evidence="15 16" key="1">
    <citation type="submission" date="2018-07" db="EMBL/GenBank/DDBJ databases">
        <title>Genomic Encyclopedia of Type Strains, Phase III (KMG-III): the genomes of soil and plant-associated and newly described type strains.</title>
        <authorList>
            <person name="Whitman W."/>
        </authorList>
    </citation>
    <scope>NUCLEOTIDE SEQUENCE [LARGE SCALE GENOMIC DNA]</scope>
    <source>
        <strain evidence="15 16">CECT 7287</strain>
    </source>
</reference>
<dbReference type="Pfam" id="PF02518">
    <property type="entry name" value="HATPase_c"/>
    <property type="match status" value="1"/>
</dbReference>
<keyword evidence="2" id="KW-1003">Cell membrane</keyword>
<keyword evidence="11 13" id="KW-0472">Membrane</keyword>
<dbReference type="PANTHER" id="PTHR34220">
    <property type="entry name" value="SENSOR HISTIDINE KINASE YPDA"/>
    <property type="match status" value="1"/>
</dbReference>
<evidence type="ECO:0000313" key="16">
    <source>
        <dbReference type="Proteomes" id="UP000256977"/>
    </source>
</evidence>
<dbReference type="AlphaFoldDB" id="A0A3D9I109"/>
<dbReference type="InterPro" id="IPR010559">
    <property type="entry name" value="Sig_transdc_His_kin_internal"/>
</dbReference>
<dbReference type="CDD" id="cd06225">
    <property type="entry name" value="HAMP"/>
    <property type="match status" value="1"/>
</dbReference>
<keyword evidence="5 13" id="KW-0812">Transmembrane</keyword>
<gene>
    <name evidence="15" type="ORF">DFP98_14370</name>
</gene>
<dbReference type="InterPro" id="IPR050640">
    <property type="entry name" value="Bact_2-comp_sensor_kinase"/>
</dbReference>
<dbReference type="SUPFAM" id="SSF55874">
    <property type="entry name" value="ATPase domain of HSP90 chaperone/DNA topoisomerase II/histidine kinase"/>
    <property type="match status" value="1"/>
</dbReference>
<dbReference type="Gene3D" id="3.30.565.10">
    <property type="entry name" value="Histidine kinase-like ATPase, C-terminal domain"/>
    <property type="match status" value="1"/>
</dbReference>
<feature type="transmembrane region" description="Helical" evidence="13">
    <location>
        <begin position="338"/>
        <end position="358"/>
    </location>
</feature>
<dbReference type="Proteomes" id="UP000256977">
    <property type="component" value="Unassembled WGS sequence"/>
</dbReference>
<name>A0A3D9I109_9BACL</name>
<dbReference type="CDD" id="cd18773">
    <property type="entry name" value="PDC1_HK_sensor"/>
    <property type="match status" value="1"/>
</dbReference>
<dbReference type="OrthoDB" id="9776552at2"/>
<keyword evidence="16" id="KW-1185">Reference proteome</keyword>
<evidence type="ECO:0000256" key="13">
    <source>
        <dbReference type="SAM" id="Phobius"/>
    </source>
</evidence>
<dbReference type="PROSITE" id="PS50885">
    <property type="entry name" value="HAMP"/>
    <property type="match status" value="1"/>
</dbReference>
<evidence type="ECO:0000256" key="5">
    <source>
        <dbReference type="ARBA" id="ARBA00022692"/>
    </source>
</evidence>
<evidence type="ECO:0000256" key="2">
    <source>
        <dbReference type="ARBA" id="ARBA00022475"/>
    </source>
</evidence>
<comment type="subcellular location">
    <subcellularLocation>
        <location evidence="1">Cell membrane</location>
        <topology evidence="1">Multi-pass membrane protein</topology>
    </subcellularLocation>
</comment>
<feature type="region of interest" description="Disordered" evidence="12">
    <location>
        <begin position="251"/>
        <end position="282"/>
    </location>
</feature>
<dbReference type="PANTHER" id="PTHR34220:SF11">
    <property type="entry name" value="SENSOR PROTEIN KINASE HPTS"/>
    <property type="match status" value="1"/>
</dbReference>
<evidence type="ECO:0000256" key="3">
    <source>
        <dbReference type="ARBA" id="ARBA00022553"/>
    </source>
</evidence>
<keyword evidence="7 15" id="KW-0418">Kinase</keyword>
<keyword evidence="6" id="KW-0547">Nucleotide-binding</keyword>
<sequence>MLLRWWNGLSFQTKLLCAIYMLCVIPTASVGLIAYRQSADSLEKRVNEDLQVIIGQFNNTLEKQVQDFERYSMLPYSTEEIFEIIASPFSPRDQWGYRELINQQRLIQLITTYPSVNSMIEGMLFYGTNGSIYGYRTSGDKSINPDYKPYEEAWYKQAIDREGGLVISGLRDEAQFNGTTFKTITIARQLIDRDFKPAAVVAVDIKPAFIQKTVRSLSFKNVHVTVAAPDGYVYSSEPEITEKLLEFRSSQNRKGTASGGGSKNASAQSGDGGVSKYASVRSGGGPESANAFRLQSTVDGNHRSWNGVEKFNEYTGWTTYLLVDREELLQESAAIKKLTLLVVLFIFIGAAVVSWLLAKGLSKPIRSLMRSMSKVEMGNFESTLSLPYERRDEIGQLQFRYNRMVTHLDELVNSIEESEKQKRNAELYALRARINPHFLYNTINSIRMLALIQQSEHIAKLLQSLSKLLHSNMKMVKDLVSLGDELELLKEYTLLMELRYTNRFVVRWKVSDAALKAQVPVMLLQPLLENAIFHGPSSMERQLRIEVSAEIADEGRTLRIVVADDGKGIDAAKVKELNDPAADGEESIGVRNVRERIRLRYGAAYGLTIDSAPGEGTKAILLLPYQPRGENADVEHAGR</sequence>
<dbReference type="Gene3D" id="3.30.450.20">
    <property type="entry name" value="PAS domain"/>
    <property type="match status" value="1"/>
</dbReference>
<comment type="caution">
    <text evidence="15">The sequence shown here is derived from an EMBL/GenBank/DDBJ whole genome shotgun (WGS) entry which is preliminary data.</text>
</comment>
<keyword evidence="8" id="KW-0067">ATP-binding</keyword>
<evidence type="ECO:0000256" key="12">
    <source>
        <dbReference type="SAM" id="MobiDB-lite"/>
    </source>
</evidence>
<feature type="transmembrane region" description="Helical" evidence="13">
    <location>
        <begin position="12"/>
        <end position="35"/>
    </location>
</feature>
<dbReference type="SUPFAM" id="SSF158472">
    <property type="entry name" value="HAMP domain-like"/>
    <property type="match status" value="1"/>
</dbReference>
<evidence type="ECO:0000256" key="11">
    <source>
        <dbReference type="ARBA" id="ARBA00023136"/>
    </source>
</evidence>
<accession>A0A3D9I109</accession>
<feature type="domain" description="HAMP" evidence="14">
    <location>
        <begin position="359"/>
        <end position="413"/>
    </location>
</feature>
<dbReference type="EMBL" id="QRDZ01000043">
    <property type="protein sequence ID" value="RED55424.1"/>
    <property type="molecule type" value="Genomic_DNA"/>
</dbReference>
<dbReference type="GO" id="GO:0005886">
    <property type="term" value="C:plasma membrane"/>
    <property type="evidence" value="ECO:0007669"/>
    <property type="project" value="UniProtKB-SubCell"/>
</dbReference>
<dbReference type="Pfam" id="PF06580">
    <property type="entry name" value="His_kinase"/>
    <property type="match status" value="1"/>
</dbReference>
<dbReference type="Gene3D" id="6.10.340.10">
    <property type="match status" value="1"/>
</dbReference>
<organism evidence="15 16">
    <name type="scientific">Cohnella phaseoli</name>
    <dbReference type="NCBI Taxonomy" id="456490"/>
    <lineage>
        <taxon>Bacteria</taxon>
        <taxon>Bacillati</taxon>
        <taxon>Bacillota</taxon>
        <taxon>Bacilli</taxon>
        <taxon>Bacillales</taxon>
        <taxon>Paenibacillaceae</taxon>
        <taxon>Cohnella</taxon>
    </lineage>
</organism>
<dbReference type="GO" id="GO:0000155">
    <property type="term" value="F:phosphorelay sensor kinase activity"/>
    <property type="evidence" value="ECO:0007669"/>
    <property type="project" value="InterPro"/>
</dbReference>
<dbReference type="SMART" id="SM00304">
    <property type="entry name" value="HAMP"/>
    <property type="match status" value="1"/>
</dbReference>
<dbReference type="InterPro" id="IPR003594">
    <property type="entry name" value="HATPase_dom"/>
</dbReference>
<dbReference type="InterPro" id="IPR003660">
    <property type="entry name" value="HAMP_dom"/>
</dbReference>
<keyword evidence="9 13" id="KW-1133">Transmembrane helix</keyword>
<evidence type="ECO:0000256" key="8">
    <source>
        <dbReference type="ARBA" id="ARBA00022840"/>
    </source>
</evidence>
<keyword evidence="3" id="KW-0597">Phosphoprotein</keyword>